<evidence type="ECO:0000256" key="1">
    <source>
        <dbReference type="SAM" id="SignalP"/>
    </source>
</evidence>
<comment type="caution">
    <text evidence="2">The sequence shown here is derived from an EMBL/GenBank/DDBJ whole genome shotgun (WGS) entry which is preliminary data.</text>
</comment>
<keyword evidence="1" id="KW-0732">Signal</keyword>
<feature type="chain" id="PRO_5043317071" evidence="1">
    <location>
        <begin position="33"/>
        <end position="364"/>
    </location>
</feature>
<name>A0AAV8X522_9CUCU</name>
<evidence type="ECO:0000313" key="2">
    <source>
        <dbReference type="EMBL" id="KAJ8934014.1"/>
    </source>
</evidence>
<dbReference type="EMBL" id="JANEYF010003796">
    <property type="protein sequence ID" value="KAJ8934014.1"/>
    <property type="molecule type" value="Genomic_DNA"/>
</dbReference>
<accession>A0AAV8X522</accession>
<sequence length="364" mass="42119">MDYIDTCWVTTALSGLLFFMLVLLLLSTITSGGDRVPRCIVKEEINNNTIHLVHSHDPGEWQSIEVELFEKIVQNYPNYKIHLILIQRNIPKRIPKYERSILEEDKPISTLENDIITVKTSIEKNEEKVIVKRDTKRKKRTIDDLRLSINMGAKRLLDILLHGKVPIQNSTDSLIRTPRAVPEANRIKTLNDVLKTHTNIILENTTFNQVFYMSPLYAYWPFLNENLKVFAVRVLQLWQYGGISFDLEPTAKQPDSKVPESDLNNETSAEKDIDNIFNRKLFNFIISEKKNYEKLPTGVVTADDEALHMESKIPCHAFFGEIMMNLRRAQDDTTVKDILQESLRVFCKHSAADKKYCDILTKIQ</sequence>
<organism evidence="2 3">
    <name type="scientific">Rhamnusium bicolor</name>
    <dbReference type="NCBI Taxonomy" id="1586634"/>
    <lineage>
        <taxon>Eukaryota</taxon>
        <taxon>Metazoa</taxon>
        <taxon>Ecdysozoa</taxon>
        <taxon>Arthropoda</taxon>
        <taxon>Hexapoda</taxon>
        <taxon>Insecta</taxon>
        <taxon>Pterygota</taxon>
        <taxon>Neoptera</taxon>
        <taxon>Endopterygota</taxon>
        <taxon>Coleoptera</taxon>
        <taxon>Polyphaga</taxon>
        <taxon>Cucujiformia</taxon>
        <taxon>Chrysomeloidea</taxon>
        <taxon>Cerambycidae</taxon>
        <taxon>Lepturinae</taxon>
        <taxon>Rhagiini</taxon>
        <taxon>Rhamnusium</taxon>
    </lineage>
</organism>
<gene>
    <name evidence="2" type="ORF">NQ314_013650</name>
</gene>
<protein>
    <submittedName>
        <fullName evidence="2">Uncharacterized protein</fullName>
    </submittedName>
</protein>
<dbReference type="AlphaFoldDB" id="A0AAV8X522"/>
<proteinExistence type="predicted"/>
<evidence type="ECO:0000313" key="3">
    <source>
        <dbReference type="Proteomes" id="UP001162156"/>
    </source>
</evidence>
<reference evidence="2" key="1">
    <citation type="journal article" date="2023" name="Insect Mol. Biol.">
        <title>Genome sequencing provides insights into the evolution of gene families encoding plant cell wall-degrading enzymes in longhorned beetles.</title>
        <authorList>
            <person name="Shin N.R."/>
            <person name="Okamura Y."/>
            <person name="Kirsch R."/>
            <person name="Pauchet Y."/>
        </authorList>
    </citation>
    <scope>NUCLEOTIDE SEQUENCE</scope>
    <source>
        <strain evidence="2">RBIC_L_NR</strain>
    </source>
</reference>
<feature type="signal peptide" evidence="1">
    <location>
        <begin position="1"/>
        <end position="32"/>
    </location>
</feature>
<keyword evidence="3" id="KW-1185">Reference proteome</keyword>
<dbReference type="Proteomes" id="UP001162156">
    <property type="component" value="Unassembled WGS sequence"/>
</dbReference>